<evidence type="ECO:0000256" key="10">
    <source>
        <dbReference type="HAMAP-Rule" id="MF_01151"/>
    </source>
</evidence>
<dbReference type="Gene3D" id="2.30.22.10">
    <property type="entry name" value="Head domain of nucleotide exchange factor GrpE"/>
    <property type="match status" value="1"/>
</dbReference>
<evidence type="ECO:0000256" key="5">
    <source>
        <dbReference type="ARBA" id="ARBA00023016"/>
    </source>
</evidence>
<evidence type="ECO:0000256" key="9">
    <source>
        <dbReference type="ARBA" id="ARBA00076414"/>
    </source>
</evidence>
<sequence length="196" mass="21104">MPSHPFRQDQPSRDGGEDNPSDAQLEGATADGAPGDNAGIADGMNGGDLLEAELATERDRNLRLRAEIENLRTRSSRELSDQIRYAALPMARDLLPVLDNVDRAIAAGEKAGEKGPLVDGIKMVRQQLISALQQQQCQEIKALGEPFNPQFHAAILQQPSADVPANHVMMVTQAGYQLHDRVVRPAQVIVSSGPAA</sequence>
<protein>
    <recommendedName>
        <fullName evidence="8 10">Protein GrpE</fullName>
    </recommendedName>
    <alternativeName>
        <fullName evidence="9 10">HSP-70 cofactor</fullName>
    </alternativeName>
</protein>
<comment type="function">
    <text evidence="7 10 11">Participates actively in the response to hyperosmotic and heat shock by preventing the aggregation of stress-denatured proteins, in association with DnaK and GrpE. It is the nucleotide exchange factor for DnaK and may function as a thermosensor. Unfolded proteins bind initially to DnaJ; upon interaction with the DnaJ-bound protein, DnaK hydrolyzes its bound ATP, resulting in the formation of a stable complex. GrpE releases ADP from DnaK; ATP binding to DnaK triggers the release of the substrate protein, thus completing the reaction cycle. Several rounds of ATP-dependent interactions between DnaJ, DnaK and GrpE are required for fully efficient folding.</text>
</comment>
<evidence type="ECO:0000313" key="14">
    <source>
        <dbReference type="EMBL" id="BBO32877.1"/>
    </source>
</evidence>
<dbReference type="CDD" id="cd00446">
    <property type="entry name" value="GrpE"/>
    <property type="match status" value="1"/>
</dbReference>
<evidence type="ECO:0000256" key="3">
    <source>
        <dbReference type="ARBA" id="ARBA00011738"/>
    </source>
</evidence>
<comment type="similarity">
    <text evidence="2 10 12">Belongs to the GrpE family.</text>
</comment>
<feature type="compositionally biased region" description="Basic and acidic residues" evidence="13">
    <location>
        <begin position="1"/>
        <end position="16"/>
    </location>
</feature>
<evidence type="ECO:0000256" key="1">
    <source>
        <dbReference type="ARBA" id="ARBA00004496"/>
    </source>
</evidence>
<dbReference type="HAMAP" id="MF_01151">
    <property type="entry name" value="GrpE"/>
    <property type="match status" value="1"/>
</dbReference>
<evidence type="ECO:0000313" key="15">
    <source>
        <dbReference type="Proteomes" id="UP000326837"/>
    </source>
</evidence>
<evidence type="ECO:0000256" key="11">
    <source>
        <dbReference type="RuleBase" id="RU000639"/>
    </source>
</evidence>
<dbReference type="NCBIfam" id="NF010738">
    <property type="entry name" value="PRK14140.1"/>
    <property type="match status" value="1"/>
</dbReference>
<evidence type="ECO:0000256" key="7">
    <source>
        <dbReference type="ARBA" id="ARBA00053401"/>
    </source>
</evidence>
<dbReference type="EMBL" id="AP021861">
    <property type="protein sequence ID" value="BBO32877.1"/>
    <property type="molecule type" value="Genomic_DNA"/>
</dbReference>
<dbReference type="GO" id="GO:0042803">
    <property type="term" value="F:protein homodimerization activity"/>
    <property type="evidence" value="ECO:0007669"/>
    <property type="project" value="InterPro"/>
</dbReference>
<reference evidence="15" key="1">
    <citation type="submission" date="2019-10" db="EMBL/GenBank/DDBJ databases">
        <title>Lacipirellula parvula gen. nov., sp. nov., representing a lineage of planctomycetes widespread in freshwater anoxic habitats, and description of the family Lacipirellulaceae.</title>
        <authorList>
            <person name="Dedysh S.N."/>
            <person name="Kulichevskaya I.S."/>
            <person name="Beletsky A.V."/>
            <person name="Rakitin A.L."/>
            <person name="Mardanov A.V."/>
            <person name="Ivanova A.A."/>
            <person name="Saltykova V.X."/>
            <person name="Rijpstra W.I.C."/>
            <person name="Sinninghe Damste J.S."/>
            <person name="Ravin N.V."/>
        </authorList>
    </citation>
    <scope>NUCLEOTIDE SEQUENCE [LARGE SCALE GENOMIC DNA]</scope>
    <source>
        <strain evidence="15">PX69</strain>
    </source>
</reference>
<keyword evidence="4 10" id="KW-0963">Cytoplasm</keyword>
<organism evidence="14 15">
    <name type="scientific">Lacipirellula parvula</name>
    <dbReference type="NCBI Taxonomy" id="2650471"/>
    <lineage>
        <taxon>Bacteria</taxon>
        <taxon>Pseudomonadati</taxon>
        <taxon>Planctomycetota</taxon>
        <taxon>Planctomycetia</taxon>
        <taxon>Pirellulales</taxon>
        <taxon>Lacipirellulaceae</taxon>
        <taxon>Lacipirellula</taxon>
    </lineage>
</organism>
<feature type="region of interest" description="Disordered" evidence="13">
    <location>
        <begin position="1"/>
        <end position="44"/>
    </location>
</feature>
<dbReference type="FunFam" id="2.30.22.10:FF:000001">
    <property type="entry name" value="Protein GrpE"/>
    <property type="match status" value="1"/>
</dbReference>
<dbReference type="GO" id="GO:0000774">
    <property type="term" value="F:adenyl-nucleotide exchange factor activity"/>
    <property type="evidence" value="ECO:0007669"/>
    <property type="project" value="InterPro"/>
</dbReference>
<evidence type="ECO:0000256" key="6">
    <source>
        <dbReference type="ARBA" id="ARBA00023186"/>
    </source>
</evidence>
<dbReference type="GO" id="GO:0051087">
    <property type="term" value="F:protein-folding chaperone binding"/>
    <property type="evidence" value="ECO:0007669"/>
    <property type="project" value="InterPro"/>
</dbReference>
<dbReference type="Pfam" id="PF01025">
    <property type="entry name" value="GrpE"/>
    <property type="match status" value="1"/>
</dbReference>
<dbReference type="SUPFAM" id="SSF58014">
    <property type="entry name" value="Coiled-coil domain of nucleotide exchange factor GrpE"/>
    <property type="match status" value="1"/>
</dbReference>
<evidence type="ECO:0000256" key="4">
    <source>
        <dbReference type="ARBA" id="ARBA00022490"/>
    </source>
</evidence>
<dbReference type="GO" id="GO:0005737">
    <property type="term" value="C:cytoplasm"/>
    <property type="evidence" value="ECO:0007669"/>
    <property type="project" value="UniProtKB-SubCell"/>
</dbReference>
<dbReference type="InterPro" id="IPR013805">
    <property type="entry name" value="GrpE_CC"/>
</dbReference>
<dbReference type="InterPro" id="IPR009012">
    <property type="entry name" value="GrpE_head"/>
</dbReference>
<proteinExistence type="inferred from homology"/>
<dbReference type="Proteomes" id="UP000326837">
    <property type="component" value="Chromosome"/>
</dbReference>
<evidence type="ECO:0000256" key="13">
    <source>
        <dbReference type="SAM" id="MobiDB-lite"/>
    </source>
</evidence>
<evidence type="ECO:0000256" key="8">
    <source>
        <dbReference type="ARBA" id="ARBA00072274"/>
    </source>
</evidence>
<keyword evidence="6 10" id="KW-0143">Chaperone</keyword>
<comment type="subunit">
    <text evidence="3 10">Homodimer.</text>
</comment>
<gene>
    <name evidence="10" type="primary">grpE</name>
    <name evidence="14" type="ORF">PLANPX_2489</name>
</gene>
<accession>A0A5K7XAC5</accession>
<dbReference type="GO" id="GO:0051082">
    <property type="term" value="F:unfolded protein binding"/>
    <property type="evidence" value="ECO:0007669"/>
    <property type="project" value="TreeGrafter"/>
</dbReference>
<keyword evidence="15" id="KW-1185">Reference proteome</keyword>
<keyword evidence="5 10" id="KW-0346">Stress response</keyword>
<dbReference type="SUPFAM" id="SSF51064">
    <property type="entry name" value="Head domain of nucleotide exchange factor GrpE"/>
    <property type="match status" value="1"/>
</dbReference>
<dbReference type="AlphaFoldDB" id="A0A5K7XAC5"/>
<dbReference type="Gene3D" id="3.90.20.20">
    <property type="match status" value="1"/>
</dbReference>
<dbReference type="PANTHER" id="PTHR21237">
    <property type="entry name" value="GRPE PROTEIN"/>
    <property type="match status" value="1"/>
</dbReference>
<dbReference type="PRINTS" id="PR00773">
    <property type="entry name" value="GRPEPROTEIN"/>
</dbReference>
<dbReference type="GO" id="GO:0006457">
    <property type="term" value="P:protein folding"/>
    <property type="evidence" value="ECO:0007669"/>
    <property type="project" value="InterPro"/>
</dbReference>
<dbReference type="InterPro" id="IPR000740">
    <property type="entry name" value="GrpE"/>
</dbReference>
<dbReference type="PANTHER" id="PTHR21237:SF23">
    <property type="entry name" value="GRPE PROTEIN HOMOLOG, MITOCHONDRIAL"/>
    <property type="match status" value="1"/>
</dbReference>
<dbReference type="KEGG" id="lpav:PLANPX_2489"/>
<evidence type="ECO:0000256" key="2">
    <source>
        <dbReference type="ARBA" id="ARBA00009054"/>
    </source>
</evidence>
<comment type="subcellular location">
    <subcellularLocation>
        <location evidence="1 10">Cytoplasm</location>
    </subcellularLocation>
</comment>
<dbReference type="PROSITE" id="PS01071">
    <property type="entry name" value="GRPE"/>
    <property type="match status" value="1"/>
</dbReference>
<name>A0A5K7XAC5_9BACT</name>
<dbReference type="RefSeq" id="WP_152098766.1">
    <property type="nucleotide sequence ID" value="NZ_AP021861.1"/>
</dbReference>
<evidence type="ECO:0000256" key="12">
    <source>
        <dbReference type="RuleBase" id="RU004478"/>
    </source>
</evidence>